<dbReference type="GO" id="GO:0009055">
    <property type="term" value="F:electron transfer activity"/>
    <property type="evidence" value="ECO:0007669"/>
    <property type="project" value="InterPro"/>
</dbReference>
<keyword evidence="7" id="KW-1185">Reference proteome</keyword>
<evidence type="ECO:0000313" key="7">
    <source>
        <dbReference type="Proteomes" id="UP000327424"/>
    </source>
</evidence>
<evidence type="ECO:0000256" key="4">
    <source>
        <dbReference type="PROSITE-ProRule" id="PRU00433"/>
    </source>
</evidence>
<proteinExistence type="predicted"/>
<keyword evidence="1 4" id="KW-0349">Heme</keyword>
<dbReference type="EMBL" id="CP044399">
    <property type="protein sequence ID" value="QFI37291.1"/>
    <property type="molecule type" value="Genomic_DNA"/>
</dbReference>
<dbReference type="Gene3D" id="1.10.760.10">
    <property type="entry name" value="Cytochrome c-like domain"/>
    <property type="match status" value="1"/>
</dbReference>
<evidence type="ECO:0000256" key="3">
    <source>
        <dbReference type="ARBA" id="ARBA00023004"/>
    </source>
</evidence>
<evidence type="ECO:0000259" key="5">
    <source>
        <dbReference type="PROSITE" id="PS51007"/>
    </source>
</evidence>
<dbReference type="InterPro" id="IPR036909">
    <property type="entry name" value="Cyt_c-like_dom_sf"/>
</dbReference>
<dbReference type="SUPFAM" id="SSF46626">
    <property type="entry name" value="Cytochrome c"/>
    <property type="match status" value="1"/>
</dbReference>
<dbReference type="AlphaFoldDB" id="A0A5J6WJC5"/>
<name>A0A5J6WJC5_MORMI</name>
<dbReference type="PROSITE" id="PS51257">
    <property type="entry name" value="PROKAR_LIPOPROTEIN"/>
    <property type="match status" value="1"/>
</dbReference>
<dbReference type="PROSITE" id="PS51007">
    <property type="entry name" value="CYTC"/>
    <property type="match status" value="1"/>
</dbReference>
<accession>A0A5J6WJC5</accession>
<feature type="domain" description="Cytochrome c" evidence="5">
    <location>
        <begin position="34"/>
        <end position="136"/>
    </location>
</feature>
<dbReference type="GO" id="GO:0046872">
    <property type="term" value="F:metal ion binding"/>
    <property type="evidence" value="ECO:0007669"/>
    <property type="project" value="UniProtKB-KW"/>
</dbReference>
<organism evidence="6 7">
    <name type="scientific">Moritella marina ATCC 15381</name>
    <dbReference type="NCBI Taxonomy" id="1202962"/>
    <lineage>
        <taxon>Bacteria</taxon>
        <taxon>Pseudomonadati</taxon>
        <taxon>Pseudomonadota</taxon>
        <taxon>Gammaproteobacteria</taxon>
        <taxon>Alteromonadales</taxon>
        <taxon>Moritellaceae</taxon>
        <taxon>Moritella</taxon>
    </lineage>
</organism>
<reference evidence="6 7" key="1">
    <citation type="submission" date="2019-09" db="EMBL/GenBank/DDBJ databases">
        <title>Hybrid Assembly of the complete Genome of the Deep-Sea Bacterium Moritella marina from long Nanopore and Illumina reads.</title>
        <authorList>
            <person name="Magin S."/>
            <person name="Georgoulis A."/>
            <person name="Papadimitriou K."/>
            <person name="Iliakis G."/>
            <person name="Vorgias C.E."/>
        </authorList>
    </citation>
    <scope>NUCLEOTIDE SEQUENCE [LARGE SCALE GENOMIC DNA]</scope>
    <source>
        <strain evidence="6 7">MP-1</strain>
    </source>
</reference>
<evidence type="ECO:0000256" key="2">
    <source>
        <dbReference type="ARBA" id="ARBA00022723"/>
    </source>
</evidence>
<protein>
    <submittedName>
        <fullName evidence="6">Cytochrome C</fullName>
    </submittedName>
</protein>
<evidence type="ECO:0000313" key="6">
    <source>
        <dbReference type="EMBL" id="QFI37291.1"/>
    </source>
</evidence>
<dbReference type="RefSeq" id="WP_019439880.1">
    <property type="nucleotide sequence ID" value="NZ_ALOE01000004.1"/>
</dbReference>
<sequence length="152" mass="16632">MKYLLLSMLTAAVLTLSGCESGVDSPSGFSLPEGDAVRGQSVLVKYQCLSCHQMEGITPTDVVDNPELSVKLGGKTSGIKTYAELVTSVINPSHKIAKGYPKSTLQVDGVSKMKNYNDVMTVGELSDLVFFLQSSYELTPYPRTQYRYYETL</sequence>
<dbReference type="KEGG" id="mmaa:FR932_05340"/>
<gene>
    <name evidence="6" type="ORF">FR932_05340</name>
</gene>
<dbReference type="InterPro" id="IPR009056">
    <property type="entry name" value="Cyt_c-like_dom"/>
</dbReference>
<keyword evidence="2 4" id="KW-0479">Metal-binding</keyword>
<dbReference type="GO" id="GO:0020037">
    <property type="term" value="F:heme binding"/>
    <property type="evidence" value="ECO:0007669"/>
    <property type="project" value="InterPro"/>
</dbReference>
<dbReference type="OrthoDB" id="8480010at2"/>
<dbReference type="Proteomes" id="UP000327424">
    <property type="component" value="Chromosome"/>
</dbReference>
<keyword evidence="3 4" id="KW-0408">Iron</keyword>
<evidence type="ECO:0000256" key="1">
    <source>
        <dbReference type="ARBA" id="ARBA00022617"/>
    </source>
</evidence>